<dbReference type="PANTHER" id="PTHR47425">
    <property type="entry name" value="FARB-RELATED"/>
    <property type="match status" value="1"/>
</dbReference>
<keyword evidence="1" id="KW-0479">Metal-binding</keyword>
<gene>
    <name evidence="5" type="ORF">CCMA1212_003910</name>
</gene>
<sequence>MDPLERFSRDSSSLSPEPHSAKQPVRRASKACLACRARKVRCDVTIRSPCGNCQWNGQQCVTHARRARRRRRRPVTTATPCESGVAEETAIKDGPCNLLEEFAIECHSLDAPMSMEDLELLRADIESDKSPQDSSSDVVDAFDLPKYVRPLTSLPPDDMEFLHAEGALSLPDSALQNALLRAFFEYVHPYVPTLDLDAFLHSIETPDGSAGQVSLLLLQAVLAAGTAHVELHHLRNGGYQTRKQARTAFLKRVRLLYKYNCELDQMVLTQSLLLITSWQDASDEHGKTWFWIDAAVSHAFAAGLHLEPSVHKPNLSKRKQRLRRRVWWCCFIRDRLLSLGMKRPPRIKDGDFQVAMLEEADFQPEQIRSDDGDHARFEAVCVYVKSRKKRAELARMCVAQATLCRSMSFLSSSMYVAPHDSLCEHEGVRAAADGGEQRLFTTYVRDLLEWRDGLPEGVSYRPISSSDIGKDGNTSISLDRAVLHMMYYAAVLCLYRSRFVALLHEAGASAMEKDMCKLYMQHSAKRIGEISRNIYDHGLDRLLPSMAANVAVSAASVHLLELRGQLQGCGTEPSYRQSRRLMQSMHDIYAGTDLSRESLKWHEEEQEEGEGEEESRRSPGGGEAAAETVEEEDYLVADADWLKDLEAATCWYVAEPYRADSFLQYPGEGLDVVNEFFAF</sequence>
<evidence type="ECO:0000256" key="3">
    <source>
        <dbReference type="SAM" id="MobiDB-lite"/>
    </source>
</evidence>
<feature type="region of interest" description="Disordered" evidence="3">
    <location>
        <begin position="1"/>
        <end position="23"/>
    </location>
</feature>
<dbReference type="SUPFAM" id="SSF57701">
    <property type="entry name" value="Zn2/Cys6 DNA-binding domain"/>
    <property type="match status" value="1"/>
</dbReference>
<evidence type="ECO:0000259" key="4">
    <source>
        <dbReference type="PROSITE" id="PS50048"/>
    </source>
</evidence>
<dbReference type="GeneID" id="300575689"/>
<evidence type="ECO:0000313" key="6">
    <source>
        <dbReference type="Proteomes" id="UP001642720"/>
    </source>
</evidence>
<dbReference type="Pfam" id="PF00172">
    <property type="entry name" value="Zn_clus"/>
    <property type="match status" value="1"/>
</dbReference>
<keyword evidence="6" id="KW-1185">Reference proteome</keyword>
<reference evidence="5 6" key="1">
    <citation type="submission" date="2018-01" db="EMBL/GenBank/DDBJ databases">
        <title>Genome characterization of the sugarcane-associated fungus Trichoderma ghanense CCMA-1212 and their application in lignocelulose bioconversion.</title>
        <authorList>
            <person name="Steindorff A.S."/>
            <person name="Mendes T.D."/>
            <person name="Vilela E.S.D."/>
            <person name="Rodrigues D.S."/>
            <person name="Formighieri E.F."/>
            <person name="Melo I.S."/>
            <person name="Favaro L.C.L."/>
        </authorList>
    </citation>
    <scope>NUCLEOTIDE SEQUENCE [LARGE SCALE GENOMIC DNA]</scope>
    <source>
        <strain evidence="5 6">CCMA-1212</strain>
    </source>
</reference>
<name>A0ABY2H7L2_9HYPO</name>
<protein>
    <recommendedName>
        <fullName evidence="4">Zn(2)-C6 fungal-type domain-containing protein</fullName>
    </recommendedName>
</protein>
<dbReference type="Proteomes" id="UP001642720">
    <property type="component" value="Unassembled WGS sequence"/>
</dbReference>
<dbReference type="SMART" id="SM00066">
    <property type="entry name" value="GAL4"/>
    <property type="match status" value="1"/>
</dbReference>
<proteinExistence type="predicted"/>
<dbReference type="InterPro" id="IPR036864">
    <property type="entry name" value="Zn2-C6_fun-type_DNA-bd_sf"/>
</dbReference>
<dbReference type="InterPro" id="IPR052761">
    <property type="entry name" value="Fungal_Detox/Toxin_TFs"/>
</dbReference>
<dbReference type="RefSeq" id="XP_073560287.1">
    <property type="nucleotide sequence ID" value="XM_073701239.1"/>
</dbReference>
<dbReference type="CDD" id="cd12148">
    <property type="entry name" value="fungal_TF_MHR"/>
    <property type="match status" value="1"/>
</dbReference>
<feature type="domain" description="Zn(2)-C6 fungal-type" evidence="4">
    <location>
        <begin position="31"/>
        <end position="62"/>
    </location>
</feature>
<dbReference type="PROSITE" id="PS00463">
    <property type="entry name" value="ZN2_CY6_FUNGAL_1"/>
    <property type="match status" value="1"/>
</dbReference>
<evidence type="ECO:0000313" key="5">
    <source>
        <dbReference type="EMBL" id="TFB04086.1"/>
    </source>
</evidence>
<dbReference type="PROSITE" id="PS50048">
    <property type="entry name" value="ZN2_CY6_FUNGAL_2"/>
    <property type="match status" value="1"/>
</dbReference>
<dbReference type="Gene3D" id="4.10.240.10">
    <property type="entry name" value="Zn(2)-C6 fungal-type DNA-binding domain"/>
    <property type="match status" value="1"/>
</dbReference>
<dbReference type="CDD" id="cd00067">
    <property type="entry name" value="GAL4"/>
    <property type="match status" value="1"/>
</dbReference>
<keyword evidence="2" id="KW-0539">Nucleus</keyword>
<dbReference type="SMART" id="SM00906">
    <property type="entry name" value="Fungal_trans"/>
    <property type="match status" value="1"/>
</dbReference>
<feature type="region of interest" description="Disordered" evidence="3">
    <location>
        <begin position="600"/>
        <end position="629"/>
    </location>
</feature>
<dbReference type="InterPro" id="IPR007219">
    <property type="entry name" value="XnlR_reg_dom"/>
</dbReference>
<accession>A0ABY2H7L2</accession>
<feature type="compositionally biased region" description="Acidic residues" evidence="3">
    <location>
        <begin position="604"/>
        <end position="613"/>
    </location>
</feature>
<dbReference type="PANTHER" id="PTHR47425:SF2">
    <property type="entry name" value="FARB-RELATED"/>
    <property type="match status" value="1"/>
</dbReference>
<evidence type="ECO:0000256" key="1">
    <source>
        <dbReference type="ARBA" id="ARBA00022723"/>
    </source>
</evidence>
<dbReference type="EMBL" id="PPTA01000004">
    <property type="protein sequence ID" value="TFB04086.1"/>
    <property type="molecule type" value="Genomic_DNA"/>
</dbReference>
<comment type="caution">
    <text evidence="5">The sequence shown here is derived from an EMBL/GenBank/DDBJ whole genome shotgun (WGS) entry which is preliminary data.</text>
</comment>
<evidence type="ECO:0000256" key="2">
    <source>
        <dbReference type="ARBA" id="ARBA00023242"/>
    </source>
</evidence>
<dbReference type="InterPro" id="IPR001138">
    <property type="entry name" value="Zn2Cys6_DnaBD"/>
</dbReference>
<dbReference type="Pfam" id="PF04082">
    <property type="entry name" value="Fungal_trans"/>
    <property type="match status" value="1"/>
</dbReference>
<organism evidence="5 6">
    <name type="scientific">Trichoderma ghanense</name>
    <dbReference type="NCBI Taxonomy" id="65468"/>
    <lineage>
        <taxon>Eukaryota</taxon>
        <taxon>Fungi</taxon>
        <taxon>Dikarya</taxon>
        <taxon>Ascomycota</taxon>
        <taxon>Pezizomycotina</taxon>
        <taxon>Sordariomycetes</taxon>
        <taxon>Hypocreomycetidae</taxon>
        <taxon>Hypocreales</taxon>
        <taxon>Hypocreaceae</taxon>
        <taxon>Trichoderma</taxon>
    </lineage>
</organism>